<dbReference type="Pfam" id="PF00456">
    <property type="entry name" value="Transketolase_N"/>
    <property type="match status" value="1"/>
</dbReference>
<evidence type="ECO:0000256" key="6">
    <source>
        <dbReference type="ARBA" id="ARBA00023317"/>
    </source>
</evidence>
<feature type="domain" description="Transketolase-like C-terminal" evidence="11">
    <location>
        <begin position="749"/>
        <end position="874"/>
    </location>
</feature>
<dbReference type="InterPro" id="IPR005474">
    <property type="entry name" value="Transketolase_N"/>
</dbReference>
<dbReference type="InterPro" id="IPR055152">
    <property type="entry name" value="Transketolase-like_C_2"/>
</dbReference>
<dbReference type="NCBIfam" id="TIGR00759">
    <property type="entry name" value="aceE"/>
    <property type="match status" value="1"/>
</dbReference>
<dbReference type="EC" id="1.2.4.1" evidence="2 8"/>
<evidence type="ECO:0000259" key="9">
    <source>
        <dbReference type="Pfam" id="PF00456"/>
    </source>
</evidence>
<dbReference type="EMBL" id="JBHTJA010000061">
    <property type="protein sequence ID" value="MFD0903683.1"/>
    <property type="molecule type" value="Genomic_DNA"/>
</dbReference>
<dbReference type="PIRSF" id="PIRSF000156">
    <property type="entry name" value="Pyruvate_dh_E1"/>
    <property type="match status" value="1"/>
</dbReference>
<sequence>MASGRQRYSIISDGLPSQLPDINPDETREWLESLDTVIKTEGRGRARYVMLRLLERARELQVGVPGLRSTDFINTIPPELEPWFPGDEHVERRIRAYIRWNAAIMVSRANRPDIGVGGHIATYASAASLYEVGFNHFFRGKDHGESGDQVFIQGHASPGIYARAYLEGRLPEEKLDGFRQERSHPGGGLSSYPHPRLMPDFWEFPTVSMGLTAIDAVYQARFNRYLYNRRIKDTSRSHVWAFLGDGEMGEPESLGAIGLAAREELDNLTFVVNCNLQQLDGPVRGNGKIIQELESFFRGAGWNVIKVIWGRDWDPLLAQDVDGALVNKMNTTPDGQFQTFSVESGSYIREKFFGDDPRLRKIVQDLSDDDLRKLSRGGHDYRKVYAAFKAAREHVGQPTVILAHTIKGWTLGSDFEARNATHQMKKLTKAELKEFRDRLYLDIPDSALEQPLPPYYHPGEDSDEIQYMRERRAALGGFLPKRVVRAKPLKLPGDPVYAELKKGSGKQNVATTMAFVRLLKDLIKDENIGARFVPIAPDEYRTFGMDSLFPTSKIYSPHGQTYDAVDRKLLLSYKESESGQMLHEGISEAGSMASTIAAGTSYATHGEHMIPVYIFYSMFGFQRTGDQMWALGDQMGRGFLLGATAGRTTLTGEGLQHADGHSPLLAATNPACVHYDPTWSFELAYITQDALRRMYGTSEEHPNGEDVFYYLTVYNEPYQQPAEPADVDVDGLLKGLYRYRPAPEIASGDGQAPRAQILASGVGGRWALEAQRLLAEDWGVAADVWSATSWNELAREARECDEHNLLNPEGEPRVPYVTRVLDNVAGPIVAVSDFARAVPDQIAPWVNGDYTSLGTDGFGFSDTRAAARRFFHVDSASIVLAVLTRLVRHGEVKPETLPQAIERYRLNAEVSDVFAGGAGSAESNTGGES</sequence>
<proteinExistence type="predicted"/>
<evidence type="ECO:0000259" key="10">
    <source>
        <dbReference type="Pfam" id="PF17831"/>
    </source>
</evidence>
<evidence type="ECO:0000256" key="7">
    <source>
        <dbReference type="ARBA" id="ARBA00051231"/>
    </source>
</evidence>
<dbReference type="SUPFAM" id="SSF52518">
    <property type="entry name" value="Thiamin diphosphate-binding fold (THDP-binding)"/>
    <property type="match status" value="2"/>
</dbReference>
<organism evidence="12 13">
    <name type="scientific">Actinomadura sediminis</name>
    <dbReference type="NCBI Taxonomy" id="1038904"/>
    <lineage>
        <taxon>Bacteria</taxon>
        <taxon>Bacillati</taxon>
        <taxon>Actinomycetota</taxon>
        <taxon>Actinomycetes</taxon>
        <taxon>Streptosporangiales</taxon>
        <taxon>Thermomonosporaceae</taxon>
        <taxon>Actinomadura</taxon>
    </lineage>
</organism>
<dbReference type="Pfam" id="PF22613">
    <property type="entry name" value="Transketolase_C_1"/>
    <property type="match status" value="1"/>
</dbReference>
<evidence type="ECO:0000256" key="1">
    <source>
        <dbReference type="ARBA" id="ARBA00001964"/>
    </source>
</evidence>
<dbReference type="InterPro" id="IPR004660">
    <property type="entry name" value="PDH_E1"/>
</dbReference>
<dbReference type="RefSeq" id="WP_378302748.1">
    <property type="nucleotide sequence ID" value="NZ_JBHTJA010000061.1"/>
</dbReference>
<evidence type="ECO:0000256" key="5">
    <source>
        <dbReference type="ARBA" id="ARBA00023052"/>
    </source>
</evidence>
<dbReference type="Gene3D" id="3.40.50.970">
    <property type="match status" value="2"/>
</dbReference>
<dbReference type="SUPFAM" id="SSF52922">
    <property type="entry name" value="TK C-terminal domain-like"/>
    <property type="match status" value="1"/>
</dbReference>
<gene>
    <name evidence="12" type="primary">aceE</name>
    <name evidence="12" type="ORF">ACFQ11_25065</name>
</gene>
<protein>
    <recommendedName>
        <fullName evidence="3 8">Pyruvate dehydrogenase E1 component</fullName>
        <ecNumber evidence="2 8">1.2.4.1</ecNumber>
    </recommendedName>
</protein>
<comment type="caution">
    <text evidence="12">The sequence shown here is derived from an EMBL/GenBank/DDBJ whole genome shotgun (WGS) entry which is preliminary data.</text>
</comment>
<dbReference type="PANTHER" id="PTHR43825:SF3">
    <property type="entry name" value="PYRUVATE DEHYDROGENASE E1 COMPONENT"/>
    <property type="match status" value="1"/>
</dbReference>
<keyword evidence="6 8" id="KW-0670">Pyruvate</keyword>
<evidence type="ECO:0000256" key="4">
    <source>
        <dbReference type="ARBA" id="ARBA00023002"/>
    </source>
</evidence>
<evidence type="ECO:0000256" key="2">
    <source>
        <dbReference type="ARBA" id="ARBA00012281"/>
    </source>
</evidence>
<feature type="domain" description="Pyruvate dehydrogenase E1 component middle" evidence="10">
    <location>
        <begin position="495"/>
        <end position="721"/>
    </location>
</feature>
<dbReference type="InterPro" id="IPR051157">
    <property type="entry name" value="PDH/Transketolase"/>
</dbReference>
<evidence type="ECO:0000313" key="13">
    <source>
        <dbReference type="Proteomes" id="UP001596972"/>
    </source>
</evidence>
<dbReference type="CDD" id="cd02017">
    <property type="entry name" value="TPP_E1_EcPDC_like"/>
    <property type="match status" value="1"/>
</dbReference>
<comment type="function">
    <text evidence="8">Component of the pyruvate dehydrogenase (PDH) complex, that catalyzes the overall conversion of pyruvate to acetyl-CoA and CO(2).</text>
</comment>
<dbReference type="PANTHER" id="PTHR43825">
    <property type="entry name" value="PYRUVATE DEHYDROGENASE E1 COMPONENT"/>
    <property type="match status" value="1"/>
</dbReference>
<evidence type="ECO:0000259" key="11">
    <source>
        <dbReference type="Pfam" id="PF22613"/>
    </source>
</evidence>
<dbReference type="InterPro" id="IPR029061">
    <property type="entry name" value="THDP-binding"/>
</dbReference>
<dbReference type="Gene3D" id="3.40.50.920">
    <property type="match status" value="1"/>
</dbReference>
<dbReference type="GO" id="GO:0004739">
    <property type="term" value="F:pyruvate dehydrogenase (acetyl-transferring) activity"/>
    <property type="evidence" value="ECO:0007669"/>
    <property type="project" value="UniProtKB-EC"/>
</dbReference>
<evidence type="ECO:0000256" key="3">
    <source>
        <dbReference type="ARBA" id="ARBA00017172"/>
    </source>
</evidence>
<dbReference type="InterPro" id="IPR009014">
    <property type="entry name" value="Transketo_C/PFOR_II"/>
</dbReference>
<keyword evidence="4 8" id="KW-0560">Oxidoreductase</keyword>
<dbReference type="InterPro" id="IPR035807">
    <property type="entry name" value="PDC_E1_N"/>
</dbReference>
<comment type="cofactor">
    <cofactor evidence="1 8">
        <name>thiamine diphosphate</name>
        <dbReference type="ChEBI" id="CHEBI:58937"/>
    </cofactor>
</comment>
<dbReference type="InterPro" id="IPR041621">
    <property type="entry name" value="PDH_E1_M"/>
</dbReference>
<comment type="catalytic activity">
    <reaction evidence="7 8">
        <text>N(6)-[(R)-lipoyl]-L-lysyl-[protein] + pyruvate + H(+) = N(6)-[(R)-S(8)-acetyldihydrolipoyl]-L-lysyl-[protein] + CO2</text>
        <dbReference type="Rhea" id="RHEA:19189"/>
        <dbReference type="Rhea" id="RHEA-COMP:10474"/>
        <dbReference type="Rhea" id="RHEA-COMP:10478"/>
        <dbReference type="ChEBI" id="CHEBI:15361"/>
        <dbReference type="ChEBI" id="CHEBI:15378"/>
        <dbReference type="ChEBI" id="CHEBI:16526"/>
        <dbReference type="ChEBI" id="CHEBI:83099"/>
        <dbReference type="ChEBI" id="CHEBI:83111"/>
        <dbReference type="EC" id="1.2.4.1"/>
    </reaction>
</comment>
<keyword evidence="13" id="KW-1185">Reference proteome</keyword>
<dbReference type="Proteomes" id="UP001596972">
    <property type="component" value="Unassembled WGS sequence"/>
</dbReference>
<evidence type="ECO:0000256" key="8">
    <source>
        <dbReference type="PIRNR" id="PIRNR000156"/>
    </source>
</evidence>
<feature type="domain" description="Transketolase N-terminal" evidence="9">
    <location>
        <begin position="140"/>
        <end position="313"/>
    </location>
</feature>
<name>A0ABW3ETH0_9ACTN</name>
<accession>A0ABW3ETH0</accession>
<keyword evidence="5 8" id="KW-0786">Thiamine pyrophosphate</keyword>
<evidence type="ECO:0000313" key="12">
    <source>
        <dbReference type="EMBL" id="MFD0903683.1"/>
    </source>
</evidence>
<dbReference type="Pfam" id="PF17831">
    <property type="entry name" value="PDH_E1_M"/>
    <property type="match status" value="1"/>
</dbReference>
<reference evidence="13" key="1">
    <citation type="journal article" date="2019" name="Int. J. Syst. Evol. Microbiol.">
        <title>The Global Catalogue of Microorganisms (GCM) 10K type strain sequencing project: providing services to taxonomists for standard genome sequencing and annotation.</title>
        <authorList>
            <consortium name="The Broad Institute Genomics Platform"/>
            <consortium name="The Broad Institute Genome Sequencing Center for Infectious Disease"/>
            <person name="Wu L."/>
            <person name="Ma J."/>
        </authorList>
    </citation>
    <scope>NUCLEOTIDE SEQUENCE [LARGE SCALE GENOMIC DNA]</scope>
    <source>
        <strain evidence="13">JCM 31202</strain>
    </source>
</reference>